<dbReference type="Proteomes" id="UP000198855">
    <property type="component" value="Unassembled WGS sequence"/>
</dbReference>
<dbReference type="SUPFAM" id="SSF53474">
    <property type="entry name" value="alpha/beta-Hydrolases"/>
    <property type="match status" value="1"/>
</dbReference>
<dbReference type="EMBL" id="FOMT01000001">
    <property type="protein sequence ID" value="SFD81305.1"/>
    <property type="molecule type" value="Genomic_DNA"/>
</dbReference>
<dbReference type="AlphaFoldDB" id="A0A1I1VEU8"/>
<dbReference type="GO" id="GO:0016787">
    <property type="term" value="F:hydrolase activity"/>
    <property type="evidence" value="ECO:0007669"/>
    <property type="project" value="UniProtKB-KW"/>
</dbReference>
<evidence type="ECO:0000313" key="6">
    <source>
        <dbReference type="Proteomes" id="UP000198855"/>
    </source>
</evidence>
<dbReference type="InterPro" id="IPR029058">
    <property type="entry name" value="AB_hydrolase_fold"/>
</dbReference>
<reference evidence="6" key="1">
    <citation type="submission" date="2016-10" db="EMBL/GenBank/DDBJ databases">
        <authorList>
            <person name="Varghese N."/>
            <person name="Submissions S."/>
        </authorList>
    </citation>
    <scope>NUCLEOTIDE SEQUENCE [LARGE SCALE GENOMIC DNA]</scope>
    <source>
        <strain evidence="6">CGMCC 1.10784</strain>
    </source>
</reference>
<proteinExistence type="inferred from homology"/>
<dbReference type="PROSITE" id="PS00122">
    <property type="entry name" value="CARBOXYLESTERASE_B_1"/>
    <property type="match status" value="1"/>
</dbReference>
<dbReference type="OrthoDB" id="9775851at2"/>
<organism evidence="5 6">
    <name type="scientific">Paenibacillus catalpae</name>
    <dbReference type="NCBI Taxonomy" id="1045775"/>
    <lineage>
        <taxon>Bacteria</taxon>
        <taxon>Bacillati</taxon>
        <taxon>Bacillota</taxon>
        <taxon>Bacilli</taxon>
        <taxon>Bacillales</taxon>
        <taxon>Paenibacillaceae</taxon>
        <taxon>Paenibacillus</taxon>
    </lineage>
</organism>
<feature type="domain" description="Carboxylesterase type B" evidence="4">
    <location>
        <begin position="2"/>
        <end position="468"/>
    </location>
</feature>
<evidence type="ECO:0000313" key="5">
    <source>
        <dbReference type="EMBL" id="SFD81305.1"/>
    </source>
</evidence>
<evidence type="ECO:0000259" key="4">
    <source>
        <dbReference type="Pfam" id="PF00135"/>
    </source>
</evidence>
<dbReference type="InterPro" id="IPR019826">
    <property type="entry name" value="Carboxylesterase_B_AS"/>
</dbReference>
<protein>
    <recommendedName>
        <fullName evidence="3">Carboxylic ester hydrolase</fullName>
        <ecNumber evidence="3">3.1.1.-</ecNumber>
    </recommendedName>
</protein>
<evidence type="ECO:0000256" key="3">
    <source>
        <dbReference type="RuleBase" id="RU361235"/>
    </source>
</evidence>
<dbReference type="InterPro" id="IPR050309">
    <property type="entry name" value="Type-B_Carboxylest/Lipase"/>
</dbReference>
<name>A0A1I1VEU8_9BACL</name>
<keyword evidence="2 3" id="KW-0378">Hydrolase</keyword>
<dbReference type="STRING" id="1045775.SAMN05216378_1540"/>
<evidence type="ECO:0000256" key="2">
    <source>
        <dbReference type="ARBA" id="ARBA00022801"/>
    </source>
</evidence>
<evidence type="ECO:0000256" key="1">
    <source>
        <dbReference type="ARBA" id="ARBA00005964"/>
    </source>
</evidence>
<dbReference type="RefSeq" id="WP_091182948.1">
    <property type="nucleotide sequence ID" value="NZ_FOMT01000001.1"/>
</dbReference>
<dbReference type="PANTHER" id="PTHR11559">
    <property type="entry name" value="CARBOXYLESTERASE"/>
    <property type="match status" value="1"/>
</dbReference>
<keyword evidence="6" id="KW-1185">Reference proteome</keyword>
<gene>
    <name evidence="5" type="ORF">SAMN05216378_1540</name>
</gene>
<dbReference type="InterPro" id="IPR002018">
    <property type="entry name" value="CarbesteraseB"/>
</dbReference>
<dbReference type="EC" id="3.1.1.-" evidence="3"/>
<dbReference type="Pfam" id="PF00135">
    <property type="entry name" value="COesterase"/>
    <property type="match status" value="1"/>
</dbReference>
<dbReference type="Gene3D" id="3.40.50.1820">
    <property type="entry name" value="alpha/beta hydrolase"/>
    <property type="match status" value="1"/>
</dbReference>
<accession>A0A1I1VEU8</accession>
<sequence>MIIQTSSGQVKGVQLNGSYVFRGIPYAAAPVGKLRFKPPEAPPAWEGVRDCSEYGPIAHQYNDPNSFLPGLEHSEDCLNLNVWTTGPADQPRPVMVYIHGGGFTSGKGADCDGSRYAAEDDIVYVSLNYRLGALGFLYLGDILGEEYAASGNNGMLDIIEALRWVQANIAAFGGDPARVTVLGNSAGAKCTATLYTMKAAKGLFRQAIAQSGATQSIRDKKTAAVTTGRLLEALGLQPEEAAKLLELPADQLIEAQMKVGSDTSRNLHMFGPVADGIQIPLDPLASIREEGNLPPLLIGTNEDEATMFIYYDTGLQKPDAGTLERLFGENQLVVWDTFTRYSETLPVDKAWSKALSEHLYTIGCLQLAEAIAVTGSSVWMYRLAYGGTLGATHGYEGSLIHYMEDPTRDSATLSADPHYVQAEASELATSMRSAWNAFVHNGNPNISVLPDWPVYNDTQSVMMLDLKSYVQESLTPPIGIAHQVWRA</sequence>
<comment type="similarity">
    <text evidence="1 3">Belongs to the type-B carboxylesterase/lipase family.</text>
</comment>